<proteinExistence type="predicted"/>
<dbReference type="AlphaFoldDB" id="A0AAN8DE21"/>
<keyword evidence="2" id="KW-1185">Reference proteome</keyword>
<gene>
    <name evidence="1" type="ORF">CgunFtcFv8_024300</name>
</gene>
<reference evidence="1 2" key="1">
    <citation type="journal article" date="2023" name="Mol. Biol. Evol.">
        <title>Genomics of Secondarily Temperate Adaptation in the Only Non-Antarctic Icefish.</title>
        <authorList>
            <person name="Rivera-Colon A.G."/>
            <person name="Rayamajhi N."/>
            <person name="Minhas B.F."/>
            <person name="Madrigal G."/>
            <person name="Bilyk K.T."/>
            <person name="Yoon V."/>
            <person name="Hune M."/>
            <person name="Gregory S."/>
            <person name="Cheng C.H.C."/>
            <person name="Catchen J.M."/>
        </authorList>
    </citation>
    <scope>NUCLEOTIDE SEQUENCE [LARGE SCALE GENOMIC DNA]</scope>
    <source>
        <tissue evidence="1">White muscle</tissue>
    </source>
</reference>
<evidence type="ECO:0000313" key="1">
    <source>
        <dbReference type="EMBL" id="KAK5920495.1"/>
    </source>
</evidence>
<organism evidence="1 2">
    <name type="scientific">Champsocephalus gunnari</name>
    <name type="common">Mackerel icefish</name>
    <dbReference type="NCBI Taxonomy" id="52237"/>
    <lineage>
        <taxon>Eukaryota</taxon>
        <taxon>Metazoa</taxon>
        <taxon>Chordata</taxon>
        <taxon>Craniata</taxon>
        <taxon>Vertebrata</taxon>
        <taxon>Euteleostomi</taxon>
        <taxon>Actinopterygii</taxon>
        <taxon>Neopterygii</taxon>
        <taxon>Teleostei</taxon>
        <taxon>Neoteleostei</taxon>
        <taxon>Acanthomorphata</taxon>
        <taxon>Eupercaria</taxon>
        <taxon>Perciformes</taxon>
        <taxon>Notothenioidei</taxon>
        <taxon>Channichthyidae</taxon>
        <taxon>Champsocephalus</taxon>
    </lineage>
</organism>
<accession>A0AAN8DE21</accession>
<name>A0AAN8DE21_CHAGU</name>
<evidence type="ECO:0000313" key="2">
    <source>
        <dbReference type="Proteomes" id="UP001331515"/>
    </source>
</evidence>
<comment type="caution">
    <text evidence="1">The sequence shown here is derived from an EMBL/GenBank/DDBJ whole genome shotgun (WGS) entry which is preliminary data.</text>
</comment>
<dbReference type="Proteomes" id="UP001331515">
    <property type="component" value="Unassembled WGS sequence"/>
</dbReference>
<protein>
    <submittedName>
        <fullName evidence="1">Uncharacterized protein</fullName>
    </submittedName>
</protein>
<dbReference type="EMBL" id="JAURVH010001523">
    <property type="protein sequence ID" value="KAK5920495.1"/>
    <property type="molecule type" value="Genomic_DNA"/>
</dbReference>
<sequence>MPDVKPPPPCDYLSSASPFDLLIDMEPCIANLPLSPDPLSSSFPRHRPSFPHYPGLPPYPLMARCNSSTLLTNLGLRYCRQGPMVRVRGGVRAPAATPQATGLTGAWRT</sequence>